<evidence type="ECO:0000313" key="2">
    <source>
        <dbReference type="EMBL" id="EPY09313.1"/>
    </source>
</evidence>
<gene>
    <name evidence="2" type="ORF">PAALTS15_00430</name>
</gene>
<dbReference type="Pfam" id="PF00144">
    <property type="entry name" value="Beta-lactamase"/>
    <property type="match status" value="1"/>
</dbReference>
<organism evidence="2 3">
    <name type="scientific">Paenibacillus alvei TS-15</name>
    <dbReference type="NCBI Taxonomy" id="1117108"/>
    <lineage>
        <taxon>Bacteria</taxon>
        <taxon>Bacillati</taxon>
        <taxon>Bacillota</taxon>
        <taxon>Bacilli</taxon>
        <taxon>Bacillales</taxon>
        <taxon>Paenibacillaceae</taxon>
        <taxon>Paenibacillus</taxon>
    </lineage>
</organism>
<sequence>MTATTIIDNRFMPLISYTEKAGEKFGSSAASIVIIQDNKVLTEWYAGQHHFKKGALAVSTDSMFNLYSLRKTYVGLATAIAVVESKLSVDCKVSDVLTNTPDYELGSTTIRDLATKSGAKYFGPNRIEREEVACDLIRELTGCNIAELLTERIFKPMELTDTEWVSVPKEKLVCDFQAADGYASVRIESNEGHERNLYSSARDLAQWGNLQLNRGFNNHIQLIPADVFTLIEQLRVDTEDKKRIFGWYYQDKWYYASGAAGCHCVVVPEFHAVAVRMFNKYTEDYTEDQNSFNQIFYNCLQGV</sequence>
<name>S9SYV9_PAEAL</name>
<dbReference type="RefSeq" id="WP_021257707.1">
    <property type="nucleotide sequence ID" value="NZ_ATMT01000001.1"/>
</dbReference>
<comment type="caution">
    <text evidence="2">The sequence shown here is derived from an EMBL/GenBank/DDBJ whole genome shotgun (WGS) entry which is preliminary data.</text>
</comment>
<dbReference type="PATRIC" id="fig|1117108.3.peg.92"/>
<protein>
    <submittedName>
        <fullName evidence="2">Penicillin-binding protein</fullName>
    </submittedName>
</protein>
<dbReference type="Proteomes" id="UP000015344">
    <property type="component" value="Unassembled WGS sequence"/>
</dbReference>
<dbReference type="SUPFAM" id="SSF56601">
    <property type="entry name" value="beta-lactamase/transpeptidase-like"/>
    <property type="match status" value="1"/>
</dbReference>
<dbReference type="AlphaFoldDB" id="S9SYV9"/>
<evidence type="ECO:0000313" key="3">
    <source>
        <dbReference type="Proteomes" id="UP000015344"/>
    </source>
</evidence>
<proteinExistence type="predicted"/>
<dbReference type="InterPro" id="IPR001466">
    <property type="entry name" value="Beta-lactam-related"/>
</dbReference>
<dbReference type="Gene3D" id="3.40.710.10">
    <property type="entry name" value="DD-peptidase/beta-lactamase superfamily"/>
    <property type="match status" value="2"/>
</dbReference>
<evidence type="ECO:0000259" key="1">
    <source>
        <dbReference type="Pfam" id="PF00144"/>
    </source>
</evidence>
<dbReference type="PANTHER" id="PTHR43283">
    <property type="entry name" value="BETA-LACTAMASE-RELATED"/>
    <property type="match status" value="1"/>
</dbReference>
<dbReference type="InterPro" id="IPR050789">
    <property type="entry name" value="Diverse_Enzym_Activities"/>
</dbReference>
<feature type="domain" description="Beta-lactamase-related" evidence="1">
    <location>
        <begin position="27"/>
        <end position="283"/>
    </location>
</feature>
<dbReference type="PANTHER" id="PTHR43283:SF7">
    <property type="entry name" value="BETA-LACTAMASE-RELATED DOMAIN-CONTAINING PROTEIN"/>
    <property type="match status" value="1"/>
</dbReference>
<dbReference type="EMBL" id="ATMT01000001">
    <property type="protein sequence ID" value="EPY09313.1"/>
    <property type="molecule type" value="Genomic_DNA"/>
</dbReference>
<reference evidence="2 3" key="1">
    <citation type="submission" date="2013-05" db="EMBL/GenBank/DDBJ databases">
        <authorList>
            <person name="Strain E.A."/>
            <person name="Brown E."/>
            <person name="Allard M.W."/>
            <person name="Luo Y.L."/>
        </authorList>
    </citation>
    <scope>NUCLEOTIDE SEQUENCE [LARGE SCALE GENOMIC DNA]</scope>
    <source>
        <strain evidence="2 3">TS-15</strain>
    </source>
</reference>
<dbReference type="eggNOG" id="COG1680">
    <property type="taxonomic scope" value="Bacteria"/>
</dbReference>
<accession>S9SYV9</accession>
<dbReference type="InterPro" id="IPR012338">
    <property type="entry name" value="Beta-lactam/transpept-like"/>
</dbReference>